<dbReference type="KEGG" id="hro:HELRODRAFT_138126"/>
<feature type="domain" description="PDZ" evidence="3">
    <location>
        <begin position="1"/>
        <end position="66"/>
    </location>
</feature>
<organism evidence="5 6">
    <name type="scientific">Helobdella robusta</name>
    <name type="common">Californian leech</name>
    <dbReference type="NCBI Taxonomy" id="6412"/>
    <lineage>
        <taxon>Eukaryota</taxon>
        <taxon>Metazoa</taxon>
        <taxon>Spiralia</taxon>
        <taxon>Lophotrochozoa</taxon>
        <taxon>Annelida</taxon>
        <taxon>Clitellata</taxon>
        <taxon>Hirudinea</taxon>
        <taxon>Rhynchobdellida</taxon>
        <taxon>Glossiphoniidae</taxon>
        <taxon>Helobdella</taxon>
    </lineage>
</organism>
<dbReference type="eggNOG" id="KOG0708">
    <property type="taxonomic scope" value="Eukaryota"/>
</dbReference>
<gene>
    <name evidence="5" type="primary">20196469</name>
    <name evidence="4" type="ORF">HELRODRAFT_138126</name>
</gene>
<dbReference type="EMBL" id="AMQM01001409">
    <property type="status" value="NOT_ANNOTATED_CDS"/>
    <property type="molecule type" value="Genomic_DNA"/>
</dbReference>
<accession>T1EIR9</accession>
<dbReference type="STRING" id="6412.T1EIR9"/>
<dbReference type="InParanoid" id="T1EIR9"/>
<dbReference type="SUPFAM" id="SSF50156">
    <property type="entry name" value="PDZ domain-like"/>
    <property type="match status" value="1"/>
</dbReference>
<dbReference type="InterPro" id="IPR001478">
    <property type="entry name" value="PDZ"/>
</dbReference>
<evidence type="ECO:0000256" key="2">
    <source>
        <dbReference type="ARBA" id="ARBA00023136"/>
    </source>
</evidence>
<dbReference type="InterPro" id="IPR050614">
    <property type="entry name" value="Synaptic_Scaffolding_LAP-MAGUK"/>
</dbReference>
<evidence type="ECO:0000313" key="5">
    <source>
        <dbReference type="EnsemblMetazoa" id="HelroP138126"/>
    </source>
</evidence>
<protein>
    <recommendedName>
        <fullName evidence="3">PDZ domain-containing protein</fullName>
    </recommendedName>
</protein>
<proteinExistence type="predicted"/>
<dbReference type="Pfam" id="PF00595">
    <property type="entry name" value="PDZ"/>
    <property type="match status" value="1"/>
</dbReference>
<dbReference type="Proteomes" id="UP000015101">
    <property type="component" value="Unassembled WGS sequence"/>
</dbReference>
<dbReference type="InterPro" id="IPR036034">
    <property type="entry name" value="PDZ_sf"/>
</dbReference>
<name>T1EIR9_HELRO</name>
<evidence type="ECO:0000256" key="1">
    <source>
        <dbReference type="ARBA" id="ARBA00004370"/>
    </source>
</evidence>
<keyword evidence="6" id="KW-1185">Reference proteome</keyword>
<dbReference type="PROSITE" id="PS50106">
    <property type="entry name" value="PDZ"/>
    <property type="match status" value="1"/>
</dbReference>
<sequence>SGLGFSIVGGRDVPDIPNDDGIFVSRITPGSIAHLDGRIKVRDKVLSVNNIDLQGINHAQATNTLK</sequence>
<dbReference type="RefSeq" id="XP_009025690.1">
    <property type="nucleotide sequence ID" value="XM_009027442.1"/>
</dbReference>
<dbReference type="Gene3D" id="2.30.42.10">
    <property type="match status" value="1"/>
</dbReference>
<dbReference type="GO" id="GO:0016020">
    <property type="term" value="C:membrane"/>
    <property type="evidence" value="ECO:0007669"/>
    <property type="project" value="UniProtKB-SubCell"/>
</dbReference>
<dbReference type="OMA" id="QEMGQYS"/>
<dbReference type="AlphaFoldDB" id="T1EIR9"/>
<dbReference type="PANTHER" id="PTHR23119">
    <property type="entry name" value="DISCS LARGE"/>
    <property type="match status" value="1"/>
</dbReference>
<reference evidence="6" key="1">
    <citation type="submission" date="2012-12" db="EMBL/GenBank/DDBJ databases">
        <authorList>
            <person name="Hellsten U."/>
            <person name="Grimwood J."/>
            <person name="Chapman J.A."/>
            <person name="Shapiro H."/>
            <person name="Aerts A."/>
            <person name="Otillar R.P."/>
            <person name="Terry A.Y."/>
            <person name="Boore J.L."/>
            <person name="Simakov O."/>
            <person name="Marletaz F."/>
            <person name="Cho S.-J."/>
            <person name="Edsinger-Gonzales E."/>
            <person name="Havlak P."/>
            <person name="Kuo D.-H."/>
            <person name="Larsson T."/>
            <person name="Lv J."/>
            <person name="Arendt D."/>
            <person name="Savage R."/>
            <person name="Osoegawa K."/>
            <person name="de Jong P."/>
            <person name="Lindberg D.R."/>
            <person name="Seaver E.C."/>
            <person name="Weisblat D.A."/>
            <person name="Putnam N.H."/>
            <person name="Grigoriev I.V."/>
            <person name="Rokhsar D.S."/>
        </authorList>
    </citation>
    <scope>NUCLEOTIDE SEQUENCE</scope>
</reference>
<reference evidence="5" key="3">
    <citation type="submission" date="2015-06" db="UniProtKB">
        <authorList>
            <consortium name="EnsemblMetazoa"/>
        </authorList>
    </citation>
    <scope>IDENTIFICATION</scope>
</reference>
<dbReference type="SMART" id="SM00228">
    <property type="entry name" value="PDZ"/>
    <property type="match status" value="1"/>
</dbReference>
<evidence type="ECO:0000259" key="3">
    <source>
        <dbReference type="PROSITE" id="PS50106"/>
    </source>
</evidence>
<dbReference type="PANTHER" id="PTHR23119:SF51">
    <property type="entry name" value="DISKS LARGE 1 TUMOR SUPPRESSOR PROTEIN"/>
    <property type="match status" value="1"/>
</dbReference>
<dbReference type="EnsemblMetazoa" id="HelroT138126">
    <property type="protein sequence ID" value="HelroP138126"/>
    <property type="gene ID" value="HelroG138126"/>
</dbReference>
<dbReference type="HOGENOM" id="CLU_149433_1_2_1"/>
<dbReference type="GeneID" id="20196469"/>
<keyword evidence="2" id="KW-0472">Membrane</keyword>
<evidence type="ECO:0000313" key="4">
    <source>
        <dbReference type="EMBL" id="ESN96541.1"/>
    </source>
</evidence>
<comment type="subcellular location">
    <subcellularLocation>
        <location evidence="1">Membrane</location>
    </subcellularLocation>
</comment>
<reference evidence="4 6" key="2">
    <citation type="journal article" date="2013" name="Nature">
        <title>Insights into bilaterian evolution from three spiralian genomes.</title>
        <authorList>
            <person name="Simakov O."/>
            <person name="Marletaz F."/>
            <person name="Cho S.J."/>
            <person name="Edsinger-Gonzales E."/>
            <person name="Havlak P."/>
            <person name="Hellsten U."/>
            <person name="Kuo D.H."/>
            <person name="Larsson T."/>
            <person name="Lv J."/>
            <person name="Arendt D."/>
            <person name="Savage R."/>
            <person name="Osoegawa K."/>
            <person name="de Jong P."/>
            <person name="Grimwood J."/>
            <person name="Chapman J.A."/>
            <person name="Shapiro H."/>
            <person name="Aerts A."/>
            <person name="Otillar R.P."/>
            <person name="Terry A.Y."/>
            <person name="Boore J.L."/>
            <person name="Grigoriev I.V."/>
            <person name="Lindberg D.R."/>
            <person name="Seaver E.C."/>
            <person name="Weisblat D.A."/>
            <person name="Putnam N.H."/>
            <person name="Rokhsar D.S."/>
        </authorList>
    </citation>
    <scope>NUCLEOTIDE SEQUENCE</scope>
</reference>
<dbReference type="CTD" id="20196469"/>
<dbReference type="OrthoDB" id="78824at2759"/>
<evidence type="ECO:0000313" key="6">
    <source>
        <dbReference type="Proteomes" id="UP000015101"/>
    </source>
</evidence>
<dbReference type="EMBL" id="KB097495">
    <property type="protein sequence ID" value="ESN96541.1"/>
    <property type="molecule type" value="Genomic_DNA"/>
</dbReference>